<accession>A0A9W4UIZ9</accession>
<feature type="transmembrane region" description="Helical" evidence="1">
    <location>
        <begin position="94"/>
        <end position="113"/>
    </location>
</feature>
<proteinExistence type="predicted"/>
<reference evidence="2" key="1">
    <citation type="submission" date="2023-01" db="EMBL/GenBank/DDBJ databases">
        <authorList>
            <person name="Van Ghelder C."/>
            <person name="Rancurel C."/>
        </authorList>
    </citation>
    <scope>NUCLEOTIDE SEQUENCE</scope>
    <source>
        <strain evidence="2">CNCM I-4278</strain>
    </source>
</reference>
<keyword evidence="1" id="KW-0812">Transmembrane</keyword>
<keyword evidence="3" id="KW-1185">Reference proteome</keyword>
<keyword evidence="1" id="KW-1133">Transmembrane helix</keyword>
<evidence type="ECO:0000313" key="3">
    <source>
        <dbReference type="Proteomes" id="UP001152607"/>
    </source>
</evidence>
<name>A0A9W4UIZ9_9PLEO</name>
<evidence type="ECO:0000256" key="1">
    <source>
        <dbReference type="SAM" id="Phobius"/>
    </source>
</evidence>
<dbReference type="Proteomes" id="UP001152607">
    <property type="component" value="Unassembled WGS sequence"/>
</dbReference>
<comment type="caution">
    <text evidence="2">The sequence shown here is derived from an EMBL/GenBank/DDBJ whole genome shotgun (WGS) entry which is preliminary data.</text>
</comment>
<dbReference type="AlphaFoldDB" id="A0A9W4UIZ9"/>
<feature type="transmembrane region" description="Helical" evidence="1">
    <location>
        <begin position="47"/>
        <end position="70"/>
    </location>
</feature>
<sequence length="304" mass="35216">MKRERDDLKQFSHVPSSQSRIRLLYTLLTFDHHTTEVVIHGNDTNTFFSFFISVSTISMILISISFPFFIGSCCPLPPSCHQIPKPTNPFCQTFIDYGTSFLFSLFNTFFLLLRLHIHQFNVLTLVPLHRCTLPSYAPIDAYRVLVHPSRPSSAVPEEQGRKSRALPFQPPLPLLTCLIRCSSRFRQLYSILFFSLFTTTYPRPPSFTAQKAIDRARVIFFFILPNVDHRSPPNHSVDLTILIHSLFVHYSKVLHVFRLLFAYQAARDPQSHGAKPIVPRRLGTWRRIVPRSSPPLHKKNMLRW</sequence>
<organism evidence="2 3">
    <name type="scientific">Periconia digitata</name>
    <dbReference type="NCBI Taxonomy" id="1303443"/>
    <lineage>
        <taxon>Eukaryota</taxon>
        <taxon>Fungi</taxon>
        <taxon>Dikarya</taxon>
        <taxon>Ascomycota</taxon>
        <taxon>Pezizomycotina</taxon>
        <taxon>Dothideomycetes</taxon>
        <taxon>Pleosporomycetidae</taxon>
        <taxon>Pleosporales</taxon>
        <taxon>Massarineae</taxon>
        <taxon>Periconiaceae</taxon>
        <taxon>Periconia</taxon>
    </lineage>
</organism>
<keyword evidence="1" id="KW-0472">Membrane</keyword>
<gene>
    <name evidence="2" type="ORF">PDIGIT_LOCUS9961</name>
</gene>
<protein>
    <submittedName>
        <fullName evidence="2">Uncharacterized protein</fullName>
    </submittedName>
</protein>
<evidence type="ECO:0000313" key="2">
    <source>
        <dbReference type="EMBL" id="CAI6336855.1"/>
    </source>
</evidence>
<dbReference type="EMBL" id="CAOQHR010000007">
    <property type="protein sequence ID" value="CAI6336855.1"/>
    <property type="molecule type" value="Genomic_DNA"/>
</dbReference>